<organism evidence="2">
    <name type="scientific">Eucampia antarctica</name>
    <dbReference type="NCBI Taxonomy" id="49252"/>
    <lineage>
        <taxon>Eukaryota</taxon>
        <taxon>Sar</taxon>
        <taxon>Stramenopiles</taxon>
        <taxon>Ochrophyta</taxon>
        <taxon>Bacillariophyta</taxon>
        <taxon>Mediophyceae</taxon>
        <taxon>Biddulphiophycidae</taxon>
        <taxon>Hemiaulales</taxon>
        <taxon>Hemiaulaceae</taxon>
        <taxon>Eucampia</taxon>
    </lineage>
</organism>
<evidence type="ECO:0000313" key="2">
    <source>
        <dbReference type="EMBL" id="CAD9657174.1"/>
    </source>
</evidence>
<name>A0A7S2R1T7_9STRA</name>
<proteinExistence type="predicted"/>
<feature type="region of interest" description="Disordered" evidence="1">
    <location>
        <begin position="147"/>
        <end position="168"/>
    </location>
</feature>
<feature type="compositionally biased region" description="Basic residues" evidence="1">
    <location>
        <begin position="154"/>
        <end position="168"/>
    </location>
</feature>
<accession>A0A7S2R1T7</accession>
<reference evidence="2" key="1">
    <citation type="submission" date="2021-01" db="EMBL/GenBank/DDBJ databases">
        <authorList>
            <person name="Corre E."/>
            <person name="Pelletier E."/>
            <person name="Niang G."/>
            <person name="Scheremetjew M."/>
            <person name="Finn R."/>
            <person name="Kale V."/>
            <person name="Holt S."/>
            <person name="Cochrane G."/>
            <person name="Meng A."/>
            <person name="Brown T."/>
            <person name="Cohen L."/>
        </authorList>
    </citation>
    <scope>NUCLEOTIDE SEQUENCE</scope>
    <source>
        <strain evidence="2">CCMP1452</strain>
    </source>
</reference>
<protein>
    <submittedName>
        <fullName evidence="2">Uncharacterized protein</fullName>
    </submittedName>
</protein>
<dbReference type="EMBL" id="HBHI01001976">
    <property type="protein sequence ID" value="CAD9657174.1"/>
    <property type="molecule type" value="Transcribed_RNA"/>
</dbReference>
<dbReference type="AlphaFoldDB" id="A0A7S2R1T7"/>
<sequence>MLYNRGWVLDLSEQDKRTMNLKNQYNFGYTDLKKAYFGVPASGPLRMFVPYNNDNDDDEKKISDNIILANEKFQSIIVCEIKQIKTHTTCDMKRDVEFIVGDQKAEKVNYISAMGTTYMGQKLCVNVSIPKTARLTTKLKMITEIADNNGKNNNKNKNKNNSFRHLKKGKDDVDNKEIGVSLTIRVVEDVVTWKGGPCTISHVVWEQHKPITEN</sequence>
<gene>
    <name evidence="2" type="ORF">EANT1437_LOCUS973</name>
</gene>
<evidence type="ECO:0000256" key="1">
    <source>
        <dbReference type="SAM" id="MobiDB-lite"/>
    </source>
</evidence>